<accession>A0A9D1T2F7</accession>
<evidence type="ECO:0000256" key="4">
    <source>
        <dbReference type="ARBA" id="ARBA00022676"/>
    </source>
</evidence>
<dbReference type="GO" id="GO:0046872">
    <property type="term" value="F:metal ion binding"/>
    <property type="evidence" value="ECO:0007669"/>
    <property type="project" value="UniProtKB-KW"/>
</dbReference>
<feature type="binding site" evidence="9">
    <location>
        <position position="286"/>
    </location>
    <ligand>
        <name>Mg(2+)</name>
        <dbReference type="ChEBI" id="CHEBI:18420"/>
    </ligand>
</feature>
<evidence type="ECO:0000256" key="6">
    <source>
        <dbReference type="ARBA" id="ARBA00022755"/>
    </source>
</evidence>
<evidence type="ECO:0000256" key="10">
    <source>
        <dbReference type="PIRSR" id="PIRSR000485-3"/>
    </source>
</evidence>
<evidence type="ECO:0000256" key="5">
    <source>
        <dbReference type="ARBA" id="ARBA00022679"/>
    </source>
</evidence>
<evidence type="ECO:0000256" key="2">
    <source>
        <dbReference type="ARBA" id="ARBA00010138"/>
    </source>
</evidence>
<dbReference type="Gene3D" id="3.40.50.2020">
    <property type="match status" value="1"/>
</dbReference>
<feature type="binding site" evidence="10">
    <location>
        <position position="465"/>
    </location>
    <ligand>
        <name>[4Fe-4S] cluster</name>
        <dbReference type="ChEBI" id="CHEBI:49883"/>
    </ligand>
</feature>
<reference evidence="12" key="1">
    <citation type="submission" date="2020-10" db="EMBL/GenBank/DDBJ databases">
        <authorList>
            <person name="Gilroy R."/>
        </authorList>
    </citation>
    <scope>NUCLEOTIDE SEQUENCE</scope>
    <source>
        <strain evidence="12">35461</strain>
    </source>
</reference>
<dbReference type="InterPro" id="IPR000836">
    <property type="entry name" value="PRTase_dom"/>
</dbReference>
<keyword evidence="5 8" id="KW-0808">Transferase</keyword>
<dbReference type="PANTHER" id="PTHR11907">
    <property type="entry name" value="AMIDOPHOSPHORIBOSYLTRANSFERASE"/>
    <property type="match status" value="1"/>
</dbReference>
<comment type="cofactor">
    <cofactor evidence="9">
        <name>Mg(2+)</name>
        <dbReference type="ChEBI" id="CHEBI:18420"/>
    </cofactor>
    <text evidence="9">Binds 1 Mg(2+) ion per subunit.</text>
</comment>
<dbReference type="GO" id="GO:0051536">
    <property type="term" value="F:iron-sulfur cluster binding"/>
    <property type="evidence" value="ECO:0007669"/>
    <property type="project" value="UniProtKB-KW"/>
</dbReference>
<evidence type="ECO:0000313" key="12">
    <source>
        <dbReference type="EMBL" id="HIV08639.1"/>
    </source>
</evidence>
<dbReference type="EC" id="2.4.2.14" evidence="3 8"/>
<feature type="domain" description="Glutamine amidotransferase type-2" evidence="11">
    <location>
        <begin position="1"/>
        <end position="224"/>
    </location>
</feature>
<feature type="binding site" evidence="10">
    <location>
        <position position="239"/>
    </location>
    <ligand>
        <name>[4Fe-4S] cluster</name>
        <dbReference type="ChEBI" id="CHEBI:49883"/>
    </ligand>
</feature>
<dbReference type="InterPro" id="IPR005854">
    <property type="entry name" value="PurF"/>
</dbReference>
<name>A0A9D1T2F7_9BACT</name>
<dbReference type="SUPFAM" id="SSF53271">
    <property type="entry name" value="PRTase-like"/>
    <property type="match status" value="1"/>
</dbReference>
<evidence type="ECO:0000256" key="8">
    <source>
        <dbReference type="PIRNR" id="PIRNR000485"/>
    </source>
</evidence>
<evidence type="ECO:0000256" key="7">
    <source>
        <dbReference type="ARBA" id="ARBA00022962"/>
    </source>
</evidence>
<comment type="cofactor">
    <cofactor evidence="10">
        <name>[4Fe-4S] cluster</name>
        <dbReference type="ChEBI" id="CHEBI:49883"/>
    </cofactor>
    <text evidence="10">Binds 1 [4Fe-4S] cluster per subunit.</text>
</comment>
<comment type="similarity">
    <text evidence="2 8">In the C-terminal section; belongs to the purine/pyrimidine phosphoribosyltransferase family.</text>
</comment>
<dbReference type="AlphaFoldDB" id="A0A9D1T2F7"/>
<feature type="binding site" evidence="9">
    <location>
        <position position="349"/>
    </location>
    <ligand>
        <name>Mg(2+)</name>
        <dbReference type="ChEBI" id="CHEBI:18420"/>
    </ligand>
</feature>
<dbReference type="Gene3D" id="3.60.20.10">
    <property type="entry name" value="Glutamine Phosphoribosylpyrophosphate, subunit 1, domain 1"/>
    <property type="match status" value="1"/>
</dbReference>
<dbReference type="InterPro" id="IPR029055">
    <property type="entry name" value="Ntn_hydrolases_N"/>
</dbReference>
<dbReference type="Pfam" id="PF13537">
    <property type="entry name" value="GATase_7"/>
    <property type="match status" value="1"/>
</dbReference>
<dbReference type="InterPro" id="IPR017932">
    <property type="entry name" value="GATase_2_dom"/>
</dbReference>
<dbReference type="Proteomes" id="UP000886845">
    <property type="component" value="Unassembled WGS sequence"/>
</dbReference>
<evidence type="ECO:0000313" key="13">
    <source>
        <dbReference type="Proteomes" id="UP000886845"/>
    </source>
</evidence>
<keyword evidence="10" id="KW-0411">Iron-sulfur</keyword>
<keyword evidence="6 8" id="KW-0658">Purine biosynthesis</keyword>
<dbReference type="EMBL" id="DVOR01000027">
    <property type="protein sequence ID" value="HIV08639.1"/>
    <property type="molecule type" value="Genomic_DNA"/>
</dbReference>
<comment type="caution">
    <text evidence="12">The sequence shown here is derived from an EMBL/GenBank/DDBJ whole genome shotgun (WGS) entry which is preliminary data.</text>
</comment>
<feature type="binding site" evidence="9">
    <location>
        <position position="350"/>
    </location>
    <ligand>
        <name>Mg(2+)</name>
        <dbReference type="ChEBI" id="CHEBI:18420"/>
    </ligand>
</feature>
<keyword evidence="4 8" id="KW-0328">Glycosyltransferase</keyword>
<evidence type="ECO:0000259" key="11">
    <source>
        <dbReference type="PROSITE" id="PS51278"/>
    </source>
</evidence>
<organism evidence="12 13">
    <name type="scientific">Candidatus Spyradenecus faecavium</name>
    <dbReference type="NCBI Taxonomy" id="2840947"/>
    <lineage>
        <taxon>Bacteria</taxon>
        <taxon>Pseudomonadati</taxon>
        <taxon>Lentisphaerota</taxon>
        <taxon>Lentisphaeria</taxon>
        <taxon>Lentisphaerales</taxon>
        <taxon>Lentisphaeraceae</taxon>
        <taxon>Lentisphaeraceae incertae sedis</taxon>
        <taxon>Candidatus Spyradenecus</taxon>
    </lineage>
</organism>
<dbReference type="InterPro" id="IPR029057">
    <property type="entry name" value="PRTase-like"/>
</dbReference>
<keyword evidence="9" id="KW-0460">Magnesium</keyword>
<comment type="catalytic activity">
    <reaction evidence="8">
        <text>5-phospho-beta-D-ribosylamine + L-glutamate + diphosphate = 5-phospho-alpha-D-ribose 1-diphosphate + L-glutamine + H2O</text>
        <dbReference type="Rhea" id="RHEA:14905"/>
        <dbReference type="ChEBI" id="CHEBI:15377"/>
        <dbReference type="ChEBI" id="CHEBI:29985"/>
        <dbReference type="ChEBI" id="CHEBI:33019"/>
        <dbReference type="ChEBI" id="CHEBI:58017"/>
        <dbReference type="ChEBI" id="CHEBI:58359"/>
        <dbReference type="ChEBI" id="CHEBI:58681"/>
        <dbReference type="EC" id="2.4.2.14"/>
    </reaction>
</comment>
<keyword evidence="9" id="KW-0479">Metal-binding</keyword>
<protein>
    <recommendedName>
        <fullName evidence="3 8">Amidophosphoribosyltransferase</fullName>
        <shortName evidence="8">ATase</shortName>
        <ecNumber evidence="3 8">2.4.2.14</ecNumber>
    </recommendedName>
    <alternativeName>
        <fullName evidence="8">Glutamine phosphoribosylpyrophosphate amidotransferase</fullName>
    </alternativeName>
</protein>
<comment type="pathway">
    <text evidence="1 8">Purine metabolism; IMP biosynthesis via de novo pathway; N(1)-(5-phospho-D-ribosyl)glycinamide from 5-phospho-alpha-D-ribose 1-diphosphate: step 1/2.</text>
</comment>
<dbReference type="CDD" id="cd06223">
    <property type="entry name" value="PRTases_typeI"/>
    <property type="match status" value="1"/>
</dbReference>
<proteinExistence type="inferred from homology"/>
<evidence type="ECO:0000256" key="1">
    <source>
        <dbReference type="ARBA" id="ARBA00005209"/>
    </source>
</evidence>
<dbReference type="GO" id="GO:0006164">
    <property type="term" value="P:purine nucleotide biosynthetic process"/>
    <property type="evidence" value="ECO:0007669"/>
    <property type="project" value="UniProtKB-KW"/>
</dbReference>
<dbReference type="GO" id="GO:0004044">
    <property type="term" value="F:amidophosphoribosyltransferase activity"/>
    <property type="evidence" value="ECO:0007669"/>
    <property type="project" value="UniProtKB-EC"/>
</dbReference>
<gene>
    <name evidence="12" type="ORF">IAC79_00800</name>
</gene>
<feature type="binding site" evidence="10">
    <location>
        <position position="386"/>
    </location>
    <ligand>
        <name>[4Fe-4S] cluster</name>
        <dbReference type="ChEBI" id="CHEBI:49883"/>
    </ligand>
</feature>
<feature type="binding site" evidence="10">
    <location>
        <position position="462"/>
    </location>
    <ligand>
        <name>[4Fe-4S] cluster</name>
        <dbReference type="ChEBI" id="CHEBI:49883"/>
    </ligand>
</feature>
<reference evidence="12" key="2">
    <citation type="journal article" date="2021" name="PeerJ">
        <title>Extensive microbial diversity within the chicken gut microbiome revealed by metagenomics and culture.</title>
        <authorList>
            <person name="Gilroy R."/>
            <person name="Ravi A."/>
            <person name="Getino M."/>
            <person name="Pursley I."/>
            <person name="Horton D.L."/>
            <person name="Alikhan N.F."/>
            <person name="Baker D."/>
            <person name="Gharbi K."/>
            <person name="Hall N."/>
            <person name="Watson M."/>
            <person name="Adriaenssens E.M."/>
            <person name="Foster-Nyarko E."/>
            <person name="Jarju S."/>
            <person name="Secka A."/>
            <person name="Antonio M."/>
            <person name="Oren A."/>
            <person name="Chaudhuri R.R."/>
            <person name="La Ragione R."/>
            <person name="Hildebrand F."/>
            <person name="Pallen M.J."/>
        </authorList>
    </citation>
    <scope>NUCLEOTIDE SEQUENCE</scope>
    <source>
        <strain evidence="12">35461</strain>
    </source>
</reference>
<evidence type="ECO:0000256" key="9">
    <source>
        <dbReference type="PIRSR" id="PIRSR000485-2"/>
    </source>
</evidence>
<keyword evidence="10" id="KW-0408">Iron</keyword>
<dbReference type="PIRSF" id="PIRSF000485">
    <property type="entry name" value="Amd_phspho_trans"/>
    <property type="match status" value="1"/>
</dbReference>
<evidence type="ECO:0000256" key="3">
    <source>
        <dbReference type="ARBA" id="ARBA00011941"/>
    </source>
</evidence>
<keyword evidence="7" id="KW-0315">Glutamine amidotransferase</keyword>
<dbReference type="SUPFAM" id="SSF56235">
    <property type="entry name" value="N-terminal nucleophile aminohydrolases (Ntn hydrolases)"/>
    <property type="match status" value="1"/>
</dbReference>
<dbReference type="GO" id="GO:0009113">
    <property type="term" value="P:purine nucleobase biosynthetic process"/>
    <property type="evidence" value="ECO:0007669"/>
    <property type="project" value="InterPro"/>
</dbReference>
<sequence length="494" mass="54743">MGGFFGVVANEGCVSDVFFGTDYHSHMGTVRGGIVVYAGKAFHRSIHNIRNTQFRAQFERAATRFAGLNPNYAIGVISDQDDQPILVRSHLGMFALAFVGLVTNLDEIVEELVRDRTTHFCELGKDSTINTLEVLAMLINTRDSFEEGLAYAQSRVEGSCSLLLLSERGVLYAARDRFGRTPIVLGEKEGGGRAVTMETAAFPNLGYRRVRDLKAGEIVAISLDGVETVREGREESAICSFLYVYYGYPASTYEGVGVERTRYRSGAFLSQAAPVEADHVAGIPDSGVAHALGYAFKSGIRYARPFVKYTPTWPRSFMPPDQSLRQKIANMKLLPVPELIEGKRLIFCDDSIVRGTQLRNQVGRLFDAGAKEIHVRIACPPLLYKCKFLTFSRTESVMDLITRRIILELDGPDADIRAYRDPDGEPYKRMVEEIRRRLGMTSLAFQRVEDVEKSIGIGPKICTYCWTGKDISLNGHGGCKGNCACCGDKCAMEK</sequence>
<dbReference type="PROSITE" id="PS51278">
    <property type="entry name" value="GATASE_TYPE_2"/>
    <property type="match status" value="1"/>
</dbReference>